<organism evidence="5 6">
    <name type="scientific">Nonomuraea bangladeshensis</name>
    <dbReference type="NCBI Taxonomy" id="404385"/>
    <lineage>
        <taxon>Bacteria</taxon>
        <taxon>Bacillati</taxon>
        <taxon>Actinomycetota</taxon>
        <taxon>Actinomycetes</taxon>
        <taxon>Streptosporangiales</taxon>
        <taxon>Streptosporangiaceae</taxon>
        <taxon>Nonomuraea</taxon>
    </lineage>
</organism>
<evidence type="ECO:0000259" key="4">
    <source>
        <dbReference type="Pfam" id="PF13193"/>
    </source>
</evidence>
<keyword evidence="6" id="KW-1185">Reference proteome</keyword>
<dbReference type="InterPro" id="IPR025110">
    <property type="entry name" value="AMP-bd_C"/>
</dbReference>
<dbReference type="Gene3D" id="3.40.50.12780">
    <property type="entry name" value="N-terminal domain of ligase-like"/>
    <property type="match status" value="1"/>
</dbReference>
<protein>
    <submittedName>
        <fullName evidence="5">AMP-binding protein</fullName>
    </submittedName>
</protein>
<dbReference type="EMBL" id="JBFARM010000012">
    <property type="protein sequence ID" value="MEV4290873.1"/>
    <property type="molecule type" value="Genomic_DNA"/>
</dbReference>
<comment type="caution">
    <text evidence="5">The sequence shown here is derived from an EMBL/GenBank/DDBJ whole genome shotgun (WGS) entry which is preliminary data.</text>
</comment>
<dbReference type="InterPro" id="IPR000873">
    <property type="entry name" value="AMP-dep_synth/lig_dom"/>
</dbReference>
<dbReference type="PROSITE" id="PS00455">
    <property type="entry name" value="AMP_BINDING"/>
    <property type="match status" value="1"/>
</dbReference>
<evidence type="ECO:0000256" key="2">
    <source>
        <dbReference type="ARBA" id="ARBA00022598"/>
    </source>
</evidence>
<name>A0ABV3HEA3_9ACTN</name>
<dbReference type="InterPro" id="IPR045851">
    <property type="entry name" value="AMP-bd_C_sf"/>
</dbReference>
<dbReference type="Pfam" id="PF13193">
    <property type="entry name" value="AMP-binding_C"/>
    <property type="match status" value="1"/>
</dbReference>
<dbReference type="Proteomes" id="UP001552427">
    <property type="component" value="Unassembled WGS sequence"/>
</dbReference>
<dbReference type="SUPFAM" id="SSF56801">
    <property type="entry name" value="Acetyl-CoA synthetase-like"/>
    <property type="match status" value="1"/>
</dbReference>
<comment type="similarity">
    <text evidence="1">Belongs to the ATP-dependent AMP-binding enzyme family.</text>
</comment>
<evidence type="ECO:0000313" key="5">
    <source>
        <dbReference type="EMBL" id="MEV4290873.1"/>
    </source>
</evidence>
<evidence type="ECO:0000313" key="6">
    <source>
        <dbReference type="Proteomes" id="UP001552427"/>
    </source>
</evidence>
<accession>A0ABV3HEA3</accession>
<dbReference type="InterPro" id="IPR020845">
    <property type="entry name" value="AMP-binding_CS"/>
</dbReference>
<sequence length="548" mass="58875">MDDEEDDVMRAADWRRRPRVVAPELTDAWRRRGFRTEERIGDLLDHGATRWPDRPAIITAHGETSFAELAATSAAVARTLLAGGVRPGDAVCWLLPTGPHAVAVAAAIWRIGAISSPIVPLYGPRELRAVLDQIRPAAVVTYGDDRRRAYPDEFDEALRDLGHEPAARLLTTGRSAGWRAADGAGPGALPSGIEPAAPEDPCLVLFTSGTESEPKGVVHSVAGLRHELRTTVVEWGLTFRDRMVMASPITHITGLLQGFMIPCQVGATAVLMERWDPAACAELADRTGATYMAGATPFLRELLGVYAAEGRDRSPLRQYCCGGAAVPPDLIRQAGELGIAAYRAWGMTELPTATLPNELDPLEFRAETDGRLAPGVELRVVDSSGRDAAPGETGELLLRGPEMMLGYVREELNAHAFTSDGWFRTGDLGSLGGDGQVRITGRLKDVINRGGEKFSAREIEEAIVRHPDVAAVAIVAVPGGRLGERIGAVVVSEREDLTLEEVGRAVTGQGLARHKQPELLRVVRSLPTNPTGKINKAAVVKLFDPETG</sequence>
<keyword evidence="2" id="KW-0436">Ligase</keyword>
<dbReference type="PANTHER" id="PTHR43201">
    <property type="entry name" value="ACYL-COA SYNTHETASE"/>
    <property type="match status" value="1"/>
</dbReference>
<dbReference type="RefSeq" id="WP_364458429.1">
    <property type="nucleotide sequence ID" value="NZ_JBFARM010000012.1"/>
</dbReference>
<feature type="domain" description="AMP-dependent synthetase/ligase" evidence="3">
    <location>
        <begin position="45"/>
        <end position="407"/>
    </location>
</feature>
<feature type="domain" description="AMP-binding enzyme C-terminal" evidence="4">
    <location>
        <begin position="458"/>
        <end position="533"/>
    </location>
</feature>
<dbReference type="Gene3D" id="3.30.300.30">
    <property type="match status" value="1"/>
</dbReference>
<dbReference type="Pfam" id="PF00501">
    <property type="entry name" value="AMP-binding"/>
    <property type="match status" value="1"/>
</dbReference>
<gene>
    <name evidence="5" type="ORF">AB0K40_35640</name>
</gene>
<dbReference type="InterPro" id="IPR042099">
    <property type="entry name" value="ANL_N_sf"/>
</dbReference>
<evidence type="ECO:0000256" key="1">
    <source>
        <dbReference type="ARBA" id="ARBA00006432"/>
    </source>
</evidence>
<evidence type="ECO:0000259" key="3">
    <source>
        <dbReference type="Pfam" id="PF00501"/>
    </source>
</evidence>
<reference evidence="5 6" key="1">
    <citation type="submission" date="2024-06" db="EMBL/GenBank/DDBJ databases">
        <title>The Natural Products Discovery Center: Release of the First 8490 Sequenced Strains for Exploring Actinobacteria Biosynthetic Diversity.</title>
        <authorList>
            <person name="Kalkreuter E."/>
            <person name="Kautsar S.A."/>
            <person name="Yang D."/>
            <person name="Bader C.D."/>
            <person name="Teijaro C.N."/>
            <person name="Fluegel L."/>
            <person name="Davis C.M."/>
            <person name="Simpson J.R."/>
            <person name="Lauterbach L."/>
            <person name="Steele A.D."/>
            <person name="Gui C."/>
            <person name="Meng S."/>
            <person name="Li G."/>
            <person name="Viehrig K."/>
            <person name="Ye F."/>
            <person name="Su P."/>
            <person name="Kiefer A.F."/>
            <person name="Nichols A."/>
            <person name="Cepeda A.J."/>
            <person name="Yan W."/>
            <person name="Fan B."/>
            <person name="Jiang Y."/>
            <person name="Adhikari A."/>
            <person name="Zheng C.-J."/>
            <person name="Schuster L."/>
            <person name="Cowan T.M."/>
            <person name="Smanski M.J."/>
            <person name="Chevrette M.G."/>
            <person name="De Carvalho L.P.S."/>
            <person name="Shen B."/>
        </authorList>
    </citation>
    <scope>NUCLEOTIDE SEQUENCE [LARGE SCALE GENOMIC DNA]</scope>
    <source>
        <strain evidence="5 6">NPDC049574</strain>
    </source>
</reference>
<dbReference type="PANTHER" id="PTHR43201:SF5">
    <property type="entry name" value="MEDIUM-CHAIN ACYL-COA LIGASE ACSF2, MITOCHONDRIAL"/>
    <property type="match status" value="1"/>
</dbReference>
<proteinExistence type="inferred from homology"/>